<comment type="caution">
    <text evidence="3">The sequence shown here is derived from an EMBL/GenBank/DDBJ whole genome shotgun (WGS) entry which is preliminary data.</text>
</comment>
<dbReference type="InterPro" id="IPR007838">
    <property type="entry name" value="Cell_div_ZapA-like"/>
</dbReference>
<dbReference type="Proteomes" id="UP000446786">
    <property type="component" value="Unassembled WGS sequence"/>
</dbReference>
<dbReference type="EMBL" id="WTYE01000001">
    <property type="protein sequence ID" value="MXP32192.1"/>
    <property type="molecule type" value="Genomic_DNA"/>
</dbReference>
<dbReference type="Gene3D" id="3.30.160.880">
    <property type="entry name" value="Cell division protein ZapA protomer, N-terminal domain"/>
    <property type="match status" value="1"/>
</dbReference>
<dbReference type="OrthoDB" id="9797575at2"/>
<name>A0A845AN06_9SPHN</name>
<dbReference type="AlphaFoldDB" id="A0A845AN06"/>
<evidence type="ECO:0000313" key="4">
    <source>
        <dbReference type="Proteomes" id="UP000446786"/>
    </source>
</evidence>
<dbReference type="GO" id="GO:0051301">
    <property type="term" value="P:cell division"/>
    <property type="evidence" value="ECO:0007669"/>
    <property type="project" value="UniProtKB-KW"/>
</dbReference>
<protein>
    <submittedName>
        <fullName evidence="3">Cell division protein ZapA</fullName>
    </submittedName>
</protein>
<keyword evidence="3" id="KW-0131">Cell cycle</keyword>
<dbReference type="Pfam" id="PF05164">
    <property type="entry name" value="ZapA"/>
    <property type="match status" value="1"/>
</dbReference>
<organism evidence="3 4">
    <name type="scientific">Parerythrobacter jejuensis</name>
    <dbReference type="NCBI Taxonomy" id="795812"/>
    <lineage>
        <taxon>Bacteria</taxon>
        <taxon>Pseudomonadati</taxon>
        <taxon>Pseudomonadota</taxon>
        <taxon>Alphaproteobacteria</taxon>
        <taxon>Sphingomonadales</taxon>
        <taxon>Erythrobacteraceae</taxon>
        <taxon>Parerythrobacter</taxon>
    </lineage>
</organism>
<evidence type="ECO:0000313" key="3">
    <source>
        <dbReference type="EMBL" id="MXP32192.1"/>
    </source>
</evidence>
<keyword evidence="1" id="KW-0175">Coiled coil</keyword>
<keyword evidence="3" id="KW-0132">Cell division</keyword>
<proteinExistence type="predicted"/>
<keyword evidence="4" id="KW-1185">Reference proteome</keyword>
<evidence type="ECO:0000256" key="1">
    <source>
        <dbReference type="SAM" id="Coils"/>
    </source>
</evidence>
<evidence type="ECO:0000256" key="2">
    <source>
        <dbReference type="SAM" id="MobiDB-lite"/>
    </source>
</evidence>
<reference evidence="3 4" key="1">
    <citation type="submission" date="2019-12" db="EMBL/GenBank/DDBJ databases">
        <title>Genomic-based taxomic classification of the family Erythrobacteraceae.</title>
        <authorList>
            <person name="Xu L."/>
        </authorList>
    </citation>
    <scope>NUCLEOTIDE SEQUENCE [LARGE SCALE GENOMIC DNA]</scope>
    <source>
        <strain evidence="3 4">JCM 16677</strain>
    </source>
</reference>
<dbReference type="InterPro" id="IPR036192">
    <property type="entry name" value="Cell_div_ZapA-like_sf"/>
</dbReference>
<dbReference type="SUPFAM" id="SSF102829">
    <property type="entry name" value="Cell division protein ZapA-like"/>
    <property type="match status" value="1"/>
</dbReference>
<sequence length="242" mass="26463">MNQLDLTIGGRTFQIACEPGEEDHVRNLGALIDEKFQELAPRYEQNLLFATLMLTDDLHSTRSTAETAVAERLAMAKEIEHVRRDAETATGQRDQLRQTIADREQELEQLKTTHAQQADEVQALQTEIESIKTSANESAETMRAEVERIKASSEEAIVAMKAASESADANGAELNALTQERDQLAAQLAAAREELSARPATQGSFIEPGMSTNDPELAPALERFAELLENCADKLEGTGPAS</sequence>
<accession>A0A845AN06</accession>
<feature type="coiled-coil region" evidence="1">
    <location>
        <begin position="79"/>
        <end position="127"/>
    </location>
</feature>
<gene>
    <name evidence="3" type="primary">zapA</name>
    <name evidence="3" type="ORF">GRI94_10220</name>
</gene>
<dbReference type="InterPro" id="IPR042233">
    <property type="entry name" value="Cell_div_ZapA_N"/>
</dbReference>
<feature type="region of interest" description="Disordered" evidence="2">
    <location>
        <begin position="190"/>
        <end position="216"/>
    </location>
</feature>
<dbReference type="RefSeq" id="WP_160779555.1">
    <property type="nucleotide sequence ID" value="NZ_BAAAZF010000001.1"/>
</dbReference>
<dbReference type="Gene3D" id="1.10.287.1490">
    <property type="match status" value="1"/>
</dbReference>